<evidence type="ECO:0000256" key="2">
    <source>
        <dbReference type="ARBA" id="ARBA00022840"/>
    </source>
</evidence>
<dbReference type="InterPro" id="IPR043129">
    <property type="entry name" value="ATPase_NBD"/>
</dbReference>
<dbReference type="Proteomes" id="UP001642409">
    <property type="component" value="Unassembled WGS sequence"/>
</dbReference>
<dbReference type="Pfam" id="PF00012">
    <property type="entry name" value="HSP70"/>
    <property type="match status" value="2"/>
</dbReference>
<keyword evidence="1" id="KW-0547">Nucleotide-binding</keyword>
<keyword evidence="3" id="KW-0472">Membrane</keyword>
<evidence type="ECO:0000313" key="5">
    <source>
        <dbReference type="Proteomes" id="UP001642409"/>
    </source>
</evidence>
<keyword evidence="3" id="KW-1133">Transmembrane helix</keyword>
<protein>
    <submittedName>
        <fullName evidence="4">Cytosolic_heat shock protein 70</fullName>
    </submittedName>
</protein>
<dbReference type="Gene3D" id="3.90.640.10">
    <property type="entry name" value="Actin, Chain A, domain 4"/>
    <property type="match status" value="1"/>
</dbReference>
<feature type="transmembrane region" description="Helical" evidence="3">
    <location>
        <begin position="383"/>
        <end position="400"/>
    </location>
</feature>
<evidence type="ECO:0000256" key="3">
    <source>
        <dbReference type="SAM" id="Phobius"/>
    </source>
</evidence>
<dbReference type="EMBL" id="CAXDID020000216">
    <property type="protein sequence ID" value="CAL6057871.1"/>
    <property type="molecule type" value="Genomic_DNA"/>
</dbReference>
<comment type="caution">
    <text evidence="4">The sequence shown here is derived from an EMBL/GenBank/DDBJ whole genome shotgun (WGS) entry which is preliminary data.</text>
</comment>
<dbReference type="PANTHER" id="PTHR19375">
    <property type="entry name" value="HEAT SHOCK PROTEIN 70KDA"/>
    <property type="match status" value="1"/>
</dbReference>
<organism evidence="4 5">
    <name type="scientific">Hexamita inflata</name>
    <dbReference type="NCBI Taxonomy" id="28002"/>
    <lineage>
        <taxon>Eukaryota</taxon>
        <taxon>Metamonada</taxon>
        <taxon>Diplomonadida</taxon>
        <taxon>Hexamitidae</taxon>
        <taxon>Hexamitinae</taxon>
        <taxon>Hexamita</taxon>
    </lineage>
</organism>
<dbReference type="InterPro" id="IPR013126">
    <property type="entry name" value="Hsp_70_fam"/>
</dbReference>
<name>A0ABP1KB03_9EUKA</name>
<reference evidence="4 5" key="1">
    <citation type="submission" date="2024-07" db="EMBL/GenBank/DDBJ databases">
        <authorList>
            <person name="Akdeniz Z."/>
        </authorList>
    </citation>
    <scope>NUCLEOTIDE SEQUENCE [LARGE SCALE GENOMIC DNA]</scope>
</reference>
<keyword evidence="2" id="KW-0067">ATP-binding</keyword>
<sequence length="402" mass="44374">MSIGISIGNSYSSVGIANNNQITIIPNNIGNLTTPTCISLSDELLIGDSAKNSMNSDTISNIRSLIQSQDQQKIECGGKALTIEELLSFLIQDLKKTAESFKQTNILSAVLTVPVHFNDFQRTIVKNAAEKSGFVDYKLINEPTAACTAYGISGNAVVIDFGATQLTVSIVNVAEIIGFNCKQIGGDLIDQLIFDHVAQKFFSLHKKDIKNNERATRRLKRMCQRAKHCLSSQQTAQIELDSIYDGIDLNQSIKLETFETICDEILKQVVQFVEETVKEAGIAKDNIQHVVLAGGSCKIPKVKKMISEYFSGKQLLCSINPDEVMAYGASIQAQKIFRSEDIQHKQQEDDNIVTQQTEQVVKQEVIEQVKQVESTRGGKCSKFVLIGLVLLISSAFLINFDK</sequence>
<proteinExistence type="predicted"/>
<evidence type="ECO:0000256" key="1">
    <source>
        <dbReference type="ARBA" id="ARBA00022741"/>
    </source>
</evidence>
<keyword evidence="5" id="KW-1185">Reference proteome</keyword>
<accession>A0ABP1KB03</accession>
<gene>
    <name evidence="4" type="ORF">HINF_LOCUS47761</name>
</gene>
<keyword evidence="3" id="KW-0812">Transmembrane</keyword>
<evidence type="ECO:0000313" key="4">
    <source>
        <dbReference type="EMBL" id="CAL6057871.1"/>
    </source>
</evidence>
<dbReference type="Gene3D" id="3.30.30.30">
    <property type="match status" value="1"/>
</dbReference>
<dbReference type="Gene3D" id="3.30.420.40">
    <property type="match status" value="3"/>
</dbReference>
<dbReference type="PRINTS" id="PR00301">
    <property type="entry name" value="HEATSHOCK70"/>
</dbReference>
<dbReference type="SUPFAM" id="SSF53067">
    <property type="entry name" value="Actin-like ATPase domain"/>
    <property type="match status" value="2"/>
</dbReference>